<feature type="transmembrane region" description="Helical" evidence="1">
    <location>
        <begin position="55"/>
        <end position="73"/>
    </location>
</feature>
<gene>
    <name evidence="2" type="ORF">N7548_05920</name>
</gene>
<dbReference type="EMBL" id="JAOVQM010000004">
    <property type="protein sequence ID" value="MCV2232359.1"/>
    <property type="molecule type" value="Genomic_DNA"/>
</dbReference>
<keyword evidence="1" id="KW-0812">Transmembrane</keyword>
<dbReference type="RefSeq" id="WP_263608549.1">
    <property type="nucleotide sequence ID" value="NZ_JAOVQM010000004.1"/>
</dbReference>
<dbReference type="Proteomes" id="UP001177160">
    <property type="component" value="Unassembled WGS sequence"/>
</dbReference>
<protein>
    <submittedName>
        <fullName evidence="2">Uncharacterized protein</fullName>
    </submittedName>
</protein>
<evidence type="ECO:0000313" key="2">
    <source>
        <dbReference type="EMBL" id="MCV2232359.1"/>
    </source>
</evidence>
<name>A0ABT2Y6K1_9MOLU</name>
<keyword evidence="1" id="KW-0472">Membrane</keyword>
<keyword evidence="3" id="KW-1185">Reference proteome</keyword>
<proteinExistence type="predicted"/>
<evidence type="ECO:0000256" key="1">
    <source>
        <dbReference type="SAM" id="Phobius"/>
    </source>
</evidence>
<sequence>MEPLQKHQKIQNIYFYGSLLMILLSVVLFVLGYVLTQNVVAAPDALISFAIAYLYYHYAHVVIGIGLLIYFHIQKKKLVFKMSILKTVLGLLSTPFSYVILMIAILLLSLSSCAGS</sequence>
<accession>A0ABT2Y6K1</accession>
<comment type="caution">
    <text evidence="2">The sequence shown here is derived from an EMBL/GenBank/DDBJ whole genome shotgun (WGS) entry which is preliminary data.</text>
</comment>
<organism evidence="2 3">
    <name type="scientific">Paracholeplasma manati</name>
    <dbReference type="NCBI Taxonomy" id="591373"/>
    <lineage>
        <taxon>Bacteria</taxon>
        <taxon>Bacillati</taxon>
        <taxon>Mycoplasmatota</taxon>
        <taxon>Mollicutes</taxon>
        <taxon>Acholeplasmatales</taxon>
        <taxon>Acholeplasmataceae</taxon>
        <taxon>Paracholeplasma</taxon>
    </lineage>
</organism>
<keyword evidence="1" id="KW-1133">Transmembrane helix</keyword>
<feature type="transmembrane region" description="Helical" evidence="1">
    <location>
        <begin position="12"/>
        <end position="35"/>
    </location>
</feature>
<reference evidence="2" key="1">
    <citation type="submission" date="2022-09" db="EMBL/GenBank/DDBJ databases">
        <title>Novel Mycoplasma species identified in domestic and wild animals.</title>
        <authorList>
            <person name="Volokhov D.V."/>
            <person name="Furtak V.A."/>
            <person name="Zagorodnyaya T.A."/>
        </authorList>
    </citation>
    <scope>NUCLEOTIDE SEQUENCE</scope>
    <source>
        <strain evidence="2">Oakley</strain>
    </source>
</reference>
<evidence type="ECO:0000313" key="3">
    <source>
        <dbReference type="Proteomes" id="UP001177160"/>
    </source>
</evidence>
<feature type="transmembrane region" description="Helical" evidence="1">
    <location>
        <begin position="85"/>
        <end position="110"/>
    </location>
</feature>